<dbReference type="InterPro" id="IPR050229">
    <property type="entry name" value="GlpE_sulfurtransferase"/>
</dbReference>
<evidence type="ECO:0000259" key="1">
    <source>
        <dbReference type="PROSITE" id="PS50206"/>
    </source>
</evidence>
<dbReference type="Pfam" id="PF00581">
    <property type="entry name" value="Rhodanese"/>
    <property type="match status" value="1"/>
</dbReference>
<dbReference type="GO" id="GO:0016740">
    <property type="term" value="F:transferase activity"/>
    <property type="evidence" value="ECO:0007669"/>
    <property type="project" value="UniProtKB-KW"/>
</dbReference>
<evidence type="ECO:0000313" key="3">
    <source>
        <dbReference type="Proteomes" id="UP000078543"/>
    </source>
</evidence>
<reference evidence="2 3" key="1">
    <citation type="submission" date="2016-04" db="EMBL/GenBank/DDBJ databases">
        <title>Draft genome sequence of freshwater magnetotactic bacteria Magnetospirillum marisnigri SP-1 and Magnetospirillum moscoviense BB-1.</title>
        <authorList>
            <person name="Koziaeva V."/>
            <person name="Dziuba M.V."/>
            <person name="Ivanov T.M."/>
            <person name="Kuznetsov B."/>
            <person name="Grouzdev D.S."/>
        </authorList>
    </citation>
    <scope>NUCLEOTIDE SEQUENCE [LARGE SCALE GENOMIC DNA]</scope>
    <source>
        <strain evidence="2 3">BB-1</strain>
    </source>
</reference>
<dbReference type="CDD" id="cd00158">
    <property type="entry name" value="RHOD"/>
    <property type="match status" value="1"/>
</dbReference>
<gene>
    <name evidence="2" type="ORF">A6A05_08090</name>
</gene>
<dbReference type="Gene3D" id="3.40.250.10">
    <property type="entry name" value="Rhodanese-like domain"/>
    <property type="match status" value="1"/>
</dbReference>
<keyword evidence="2" id="KW-0808">Transferase</keyword>
<organism evidence="2 3">
    <name type="scientific">Magnetospirillum moscoviense</name>
    <dbReference type="NCBI Taxonomy" id="1437059"/>
    <lineage>
        <taxon>Bacteria</taxon>
        <taxon>Pseudomonadati</taxon>
        <taxon>Pseudomonadota</taxon>
        <taxon>Alphaproteobacteria</taxon>
        <taxon>Rhodospirillales</taxon>
        <taxon>Rhodospirillaceae</taxon>
        <taxon>Magnetospirillum</taxon>
    </lineage>
</organism>
<accession>A0A178MXE3</accession>
<dbReference type="SUPFAM" id="SSF52821">
    <property type="entry name" value="Rhodanese/Cell cycle control phosphatase"/>
    <property type="match status" value="1"/>
</dbReference>
<dbReference type="PANTHER" id="PTHR43031">
    <property type="entry name" value="FAD-DEPENDENT OXIDOREDUCTASE"/>
    <property type="match status" value="1"/>
</dbReference>
<dbReference type="STRING" id="1437059.A6A05_08090"/>
<protein>
    <submittedName>
        <fullName evidence="2">Sulfurtransferase</fullName>
    </submittedName>
</protein>
<dbReference type="Proteomes" id="UP000078543">
    <property type="component" value="Unassembled WGS sequence"/>
</dbReference>
<proteinExistence type="predicted"/>
<dbReference type="EMBL" id="LWQU01000095">
    <property type="protein sequence ID" value="OAN55747.1"/>
    <property type="molecule type" value="Genomic_DNA"/>
</dbReference>
<name>A0A178MXE3_9PROT</name>
<dbReference type="SMART" id="SM00450">
    <property type="entry name" value="RHOD"/>
    <property type="match status" value="1"/>
</dbReference>
<dbReference type="AlphaFoldDB" id="A0A178MXE3"/>
<comment type="caution">
    <text evidence="2">The sequence shown here is derived from an EMBL/GenBank/DDBJ whole genome shotgun (WGS) entry which is preliminary data.</text>
</comment>
<evidence type="ECO:0000313" key="2">
    <source>
        <dbReference type="EMBL" id="OAN55747.1"/>
    </source>
</evidence>
<sequence length="104" mass="10958">MVSPVQVRQWLDSGVAVLVDVREPNEVAAETIAGSINLPLSSFDAAKLPKVPEGKKLVLHCRSGQRCGMAAAKLVQAGYTGEINRMEGGIMGWRMAGGPTRPGA</sequence>
<dbReference type="InterPro" id="IPR036873">
    <property type="entry name" value="Rhodanese-like_dom_sf"/>
</dbReference>
<keyword evidence="3" id="KW-1185">Reference proteome</keyword>
<dbReference type="PROSITE" id="PS50206">
    <property type="entry name" value="RHODANESE_3"/>
    <property type="match status" value="1"/>
</dbReference>
<dbReference type="PANTHER" id="PTHR43031:SF18">
    <property type="entry name" value="RHODANESE-RELATED SULFURTRANSFERASES"/>
    <property type="match status" value="1"/>
</dbReference>
<feature type="domain" description="Rhodanese" evidence="1">
    <location>
        <begin position="12"/>
        <end position="102"/>
    </location>
</feature>
<dbReference type="InterPro" id="IPR001763">
    <property type="entry name" value="Rhodanese-like_dom"/>
</dbReference>